<dbReference type="GO" id="GO:0045954">
    <property type="term" value="P:positive regulation of natural killer cell mediated cytotoxicity"/>
    <property type="evidence" value="ECO:0007669"/>
    <property type="project" value="InterPro"/>
</dbReference>
<keyword evidence="6 17" id="KW-0732">Signal</keyword>
<evidence type="ECO:0000256" key="13">
    <source>
        <dbReference type="ARBA" id="ARBA00023319"/>
    </source>
</evidence>
<dbReference type="PROSITE" id="PS50835">
    <property type="entry name" value="IG_LIKE"/>
    <property type="match status" value="1"/>
</dbReference>
<evidence type="ECO:0000256" key="6">
    <source>
        <dbReference type="ARBA" id="ARBA00022729"/>
    </source>
</evidence>
<feature type="compositionally biased region" description="Basic residues" evidence="15">
    <location>
        <begin position="203"/>
        <end position="216"/>
    </location>
</feature>
<dbReference type="EMBL" id="BEZZ01000537">
    <property type="protein sequence ID" value="GCC33667.1"/>
    <property type="molecule type" value="Genomic_DNA"/>
</dbReference>
<dbReference type="OMA" id="HACDKER"/>
<protein>
    <recommendedName>
        <fullName evidence="3">Natural cytotoxicity triggering receptor 3</fullName>
    </recommendedName>
    <alternativeName>
        <fullName evidence="14">Natural killer cell p30-related protein</fullName>
    </alternativeName>
</protein>
<feature type="region of interest" description="Disordered" evidence="15">
    <location>
        <begin position="196"/>
        <end position="216"/>
    </location>
</feature>
<dbReference type="GO" id="GO:0005886">
    <property type="term" value="C:plasma membrane"/>
    <property type="evidence" value="ECO:0007669"/>
    <property type="project" value="UniProtKB-SubCell"/>
</dbReference>
<evidence type="ECO:0000259" key="18">
    <source>
        <dbReference type="PROSITE" id="PS50835"/>
    </source>
</evidence>
<evidence type="ECO:0000256" key="14">
    <source>
        <dbReference type="ARBA" id="ARBA00032296"/>
    </source>
</evidence>
<evidence type="ECO:0000256" key="5">
    <source>
        <dbReference type="ARBA" id="ARBA00022692"/>
    </source>
</evidence>
<sequence length="216" mass="24657">MLTERWSTAPFFLIFSISLSGMDAGDVVQAPKNIHITQGQSVILNCSFRLQGLGTYSWRRDDIPIDFDSPRYKQRITKADTNAFKLRKDASIQIKNMSECDSGRYFCEIEIMGKQKSTGNGTMVTVERHACDKERPLKALPFDWIWIAVAGGVTLLVTLSLLVVIIILARRNKELPQRNNMRNPAQHQRDAAYLHCHGNEPKPKKKRPHPPRRNVE</sequence>
<feature type="signal peptide" evidence="17">
    <location>
        <begin position="1"/>
        <end position="24"/>
    </location>
</feature>
<evidence type="ECO:0000256" key="16">
    <source>
        <dbReference type="SAM" id="Phobius"/>
    </source>
</evidence>
<dbReference type="SUPFAM" id="SSF48726">
    <property type="entry name" value="Immunoglobulin"/>
    <property type="match status" value="1"/>
</dbReference>
<keyword evidence="4" id="KW-1003">Cell membrane</keyword>
<dbReference type="PANTHER" id="PTHR47904">
    <property type="entry name" value="NATURAL CYTOTOXICITY TRIGGERING RECEPTOR 3"/>
    <property type="match status" value="1"/>
</dbReference>
<dbReference type="InterPro" id="IPR013783">
    <property type="entry name" value="Ig-like_fold"/>
</dbReference>
<dbReference type="Gene3D" id="2.60.40.10">
    <property type="entry name" value="Immunoglobulins"/>
    <property type="match status" value="1"/>
</dbReference>
<keyword evidence="5 16" id="KW-0812">Transmembrane</keyword>
<dbReference type="GO" id="GO:0030101">
    <property type="term" value="P:natural killer cell activation"/>
    <property type="evidence" value="ECO:0007669"/>
    <property type="project" value="TreeGrafter"/>
</dbReference>
<feature type="chain" id="PRO_5019149939" description="Natural cytotoxicity triggering receptor 3" evidence="17">
    <location>
        <begin position="25"/>
        <end position="216"/>
    </location>
</feature>
<dbReference type="InterPro" id="IPR043226">
    <property type="entry name" value="NCR3"/>
</dbReference>
<keyword evidence="9 16" id="KW-0472">Membrane</keyword>
<keyword evidence="13" id="KW-0393">Immunoglobulin domain</keyword>
<evidence type="ECO:0000256" key="3">
    <source>
        <dbReference type="ARBA" id="ARBA00019135"/>
    </source>
</evidence>
<dbReference type="InterPro" id="IPR007110">
    <property type="entry name" value="Ig-like_dom"/>
</dbReference>
<gene>
    <name evidence="19" type="ORF">chiPu_0012137</name>
</gene>
<proteinExistence type="inferred from homology"/>
<keyword evidence="12" id="KW-0325">Glycoprotein</keyword>
<evidence type="ECO:0000313" key="19">
    <source>
        <dbReference type="EMBL" id="GCC33667.1"/>
    </source>
</evidence>
<evidence type="ECO:0000256" key="8">
    <source>
        <dbReference type="ARBA" id="ARBA00022989"/>
    </source>
</evidence>
<evidence type="ECO:0000256" key="10">
    <source>
        <dbReference type="ARBA" id="ARBA00023157"/>
    </source>
</evidence>
<evidence type="ECO:0000256" key="11">
    <source>
        <dbReference type="ARBA" id="ARBA00023170"/>
    </source>
</evidence>
<keyword evidence="8 16" id="KW-1133">Transmembrane helix</keyword>
<comment type="subcellular location">
    <subcellularLocation>
        <location evidence="1">Cell membrane</location>
        <topology evidence="1">Single-pass type I membrane protein</topology>
    </subcellularLocation>
</comment>
<dbReference type="InterPro" id="IPR036179">
    <property type="entry name" value="Ig-like_dom_sf"/>
</dbReference>
<dbReference type="OrthoDB" id="10015491at2759"/>
<evidence type="ECO:0000256" key="12">
    <source>
        <dbReference type="ARBA" id="ARBA00023180"/>
    </source>
</evidence>
<keyword evidence="20" id="KW-1185">Reference proteome</keyword>
<keyword evidence="11" id="KW-0675">Receptor</keyword>
<dbReference type="InterPro" id="IPR003599">
    <property type="entry name" value="Ig_sub"/>
</dbReference>
<name>A0A401STD3_CHIPU</name>
<keyword evidence="7" id="KW-0391">Immunity</keyword>
<evidence type="ECO:0000256" key="17">
    <source>
        <dbReference type="SAM" id="SignalP"/>
    </source>
</evidence>
<dbReference type="SMART" id="SM00409">
    <property type="entry name" value="IG"/>
    <property type="match status" value="1"/>
</dbReference>
<organism evidence="19 20">
    <name type="scientific">Chiloscyllium punctatum</name>
    <name type="common">Brownbanded bambooshark</name>
    <name type="synonym">Hemiscyllium punctatum</name>
    <dbReference type="NCBI Taxonomy" id="137246"/>
    <lineage>
        <taxon>Eukaryota</taxon>
        <taxon>Metazoa</taxon>
        <taxon>Chordata</taxon>
        <taxon>Craniata</taxon>
        <taxon>Vertebrata</taxon>
        <taxon>Chondrichthyes</taxon>
        <taxon>Elasmobranchii</taxon>
        <taxon>Galeomorphii</taxon>
        <taxon>Galeoidea</taxon>
        <taxon>Orectolobiformes</taxon>
        <taxon>Hemiscylliidae</taxon>
        <taxon>Chiloscyllium</taxon>
    </lineage>
</organism>
<evidence type="ECO:0000256" key="1">
    <source>
        <dbReference type="ARBA" id="ARBA00004251"/>
    </source>
</evidence>
<accession>A0A401STD3</accession>
<dbReference type="GO" id="GO:0002429">
    <property type="term" value="P:immune response-activating cell surface receptor signaling pathway"/>
    <property type="evidence" value="ECO:0007669"/>
    <property type="project" value="InterPro"/>
</dbReference>
<dbReference type="Pfam" id="PF07686">
    <property type="entry name" value="V-set"/>
    <property type="match status" value="1"/>
</dbReference>
<dbReference type="InterPro" id="IPR013106">
    <property type="entry name" value="Ig_V-set"/>
</dbReference>
<keyword evidence="10" id="KW-1015">Disulfide bond</keyword>
<evidence type="ECO:0000256" key="4">
    <source>
        <dbReference type="ARBA" id="ARBA00022475"/>
    </source>
</evidence>
<dbReference type="PANTHER" id="PTHR47904:SF1">
    <property type="entry name" value="NATURAL CYTOTOXICITY TRIGGERING RECEPTOR 3"/>
    <property type="match status" value="1"/>
</dbReference>
<comment type="caution">
    <text evidence="19">The sequence shown here is derived from an EMBL/GenBank/DDBJ whole genome shotgun (WGS) entry which is preliminary data.</text>
</comment>
<evidence type="ECO:0000256" key="15">
    <source>
        <dbReference type="SAM" id="MobiDB-lite"/>
    </source>
</evidence>
<comment type="similarity">
    <text evidence="2">Belongs to the natural cytotoxicity receptor (NCR) family.</text>
</comment>
<evidence type="ECO:0000256" key="2">
    <source>
        <dbReference type="ARBA" id="ARBA00006531"/>
    </source>
</evidence>
<feature type="transmembrane region" description="Helical" evidence="16">
    <location>
        <begin position="144"/>
        <end position="169"/>
    </location>
</feature>
<evidence type="ECO:0000256" key="9">
    <source>
        <dbReference type="ARBA" id="ARBA00023136"/>
    </source>
</evidence>
<reference evidence="19 20" key="1">
    <citation type="journal article" date="2018" name="Nat. Ecol. Evol.">
        <title>Shark genomes provide insights into elasmobranch evolution and the origin of vertebrates.</title>
        <authorList>
            <person name="Hara Y"/>
            <person name="Yamaguchi K"/>
            <person name="Onimaru K"/>
            <person name="Kadota M"/>
            <person name="Koyanagi M"/>
            <person name="Keeley SD"/>
            <person name="Tatsumi K"/>
            <person name="Tanaka K"/>
            <person name="Motone F"/>
            <person name="Kageyama Y"/>
            <person name="Nozu R"/>
            <person name="Adachi N"/>
            <person name="Nishimura O"/>
            <person name="Nakagawa R"/>
            <person name="Tanegashima C"/>
            <person name="Kiyatake I"/>
            <person name="Matsumoto R"/>
            <person name="Murakumo K"/>
            <person name="Nishida K"/>
            <person name="Terakita A"/>
            <person name="Kuratani S"/>
            <person name="Sato K"/>
            <person name="Hyodo S Kuraku.S."/>
        </authorList>
    </citation>
    <scope>NUCLEOTIDE SEQUENCE [LARGE SCALE GENOMIC DNA]</scope>
</reference>
<feature type="domain" description="Ig-like" evidence="18">
    <location>
        <begin position="10"/>
        <end position="127"/>
    </location>
</feature>
<dbReference type="Proteomes" id="UP000287033">
    <property type="component" value="Unassembled WGS sequence"/>
</dbReference>
<dbReference type="AlphaFoldDB" id="A0A401STD3"/>
<evidence type="ECO:0000313" key="20">
    <source>
        <dbReference type="Proteomes" id="UP000287033"/>
    </source>
</evidence>
<evidence type="ECO:0000256" key="7">
    <source>
        <dbReference type="ARBA" id="ARBA00022859"/>
    </source>
</evidence>